<proteinExistence type="predicted"/>
<dbReference type="AlphaFoldDB" id="A0A8A1LI15"/>
<reference evidence="1" key="1">
    <citation type="submission" date="2021-01" db="EMBL/GenBank/DDBJ databases">
        <title>Chromosome-level genome assembly of a human fungal pathogen reveals clustering of transcriptionally co-regulated genes.</title>
        <authorList>
            <person name="Voorhies M."/>
            <person name="Cohen S."/>
            <person name="Shea T.P."/>
            <person name="Petrus S."/>
            <person name="Munoz J.F."/>
            <person name="Poplawski S."/>
            <person name="Goldman W.E."/>
            <person name="Michael T."/>
            <person name="Cuomo C.A."/>
            <person name="Sil A."/>
            <person name="Beyhan S."/>
        </authorList>
    </citation>
    <scope>NUCLEOTIDE SEQUENCE</scope>
    <source>
        <strain evidence="1">H88</strain>
    </source>
</reference>
<evidence type="ECO:0000313" key="2">
    <source>
        <dbReference type="Proteomes" id="UP000663419"/>
    </source>
</evidence>
<dbReference type="EMBL" id="CP069104">
    <property type="protein sequence ID" value="QSS54028.1"/>
    <property type="molecule type" value="Genomic_DNA"/>
</dbReference>
<sequence>MSTVGSDAIYSHVVVSFRTSPVLRPTFFNILWFVEMQLAQAILRRTPGSGRTDFHMMNRRGRGWLWTE</sequence>
<organism evidence="1 2">
    <name type="scientific">Ajellomyces capsulatus (strain H88)</name>
    <name type="common">Darling's disease fungus</name>
    <name type="synonym">Histoplasma capsulatum</name>
    <dbReference type="NCBI Taxonomy" id="544711"/>
    <lineage>
        <taxon>Eukaryota</taxon>
        <taxon>Fungi</taxon>
        <taxon>Dikarya</taxon>
        <taxon>Ascomycota</taxon>
        <taxon>Pezizomycotina</taxon>
        <taxon>Eurotiomycetes</taxon>
        <taxon>Eurotiomycetidae</taxon>
        <taxon>Onygenales</taxon>
        <taxon>Ajellomycetaceae</taxon>
        <taxon>Histoplasma</taxon>
    </lineage>
</organism>
<dbReference type="VEuPathDB" id="FungiDB:I7I53_01466"/>
<dbReference type="Proteomes" id="UP000663419">
    <property type="component" value="Chromosome 3"/>
</dbReference>
<gene>
    <name evidence="1" type="ORF">I7I53_01466</name>
</gene>
<name>A0A8A1LI15_AJEC8</name>
<accession>A0A8A1LI15</accession>
<evidence type="ECO:0000313" key="1">
    <source>
        <dbReference type="EMBL" id="QSS54028.1"/>
    </source>
</evidence>
<protein>
    <submittedName>
        <fullName evidence="1">Uncharacterized protein</fullName>
    </submittedName>
</protein>